<dbReference type="PROSITE" id="PS50850">
    <property type="entry name" value="MFS"/>
    <property type="match status" value="1"/>
</dbReference>
<dbReference type="RefSeq" id="XP_066703029.1">
    <property type="nucleotide sequence ID" value="XM_066840402.1"/>
</dbReference>
<evidence type="ECO:0000313" key="9">
    <source>
        <dbReference type="EMBL" id="KAK7959326.1"/>
    </source>
</evidence>
<feature type="transmembrane region" description="Helical" evidence="7">
    <location>
        <begin position="352"/>
        <end position="373"/>
    </location>
</feature>
<keyword evidence="2" id="KW-0813">Transport</keyword>
<feature type="transmembrane region" description="Helical" evidence="7">
    <location>
        <begin position="288"/>
        <end position="307"/>
    </location>
</feature>
<evidence type="ECO:0000313" key="10">
    <source>
        <dbReference type="Proteomes" id="UP001391051"/>
    </source>
</evidence>
<feature type="transmembrane region" description="Helical" evidence="7">
    <location>
        <begin position="442"/>
        <end position="467"/>
    </location>
</feature>
<dbReference type="SUPFAM" id="SSF103473">
    <property type="entry name" value="MFS general substrate transporter"/>
    <property type="match status" value="1"/>
</dbReference>
<evidence type="ECO:0000256" key="7">
    <source>
        <dbReference type="SAM" id="Phobius"/>
    </source>
</evidence>
<feature type="transmembrane region" description="Helical" evidence="7">
    <location>
        <begin position="411"/>
        <end position="430"/>
    </location>
</feature>
<keyword evidence="4 7" id="KW-1133">Transmembrane helix</keyword>
<name>A0ABR1QLV6_9PEZI</name>
<feature type="domain" description="Major facilitator superfamily (MFS) profile" evidence="8">
    <location>
        <begin position="53"/>
        <end position="473"/>
    </location>
</feature>
<dbReference type="Gene3D" id="1.20.1250.20">
    <property type="entry name" value="MFS general substrate transporter like domains"/>
    <property type="match status" value="2"/>
</dbReference>
<evidence type="ECO:0000256" key="1">
    <source>
        <dbReference type="ARBA" id="ARBA00004141"/>
    </source>
</evidence>
<comment type="caution">
    <text evidence="9">The sequence shown here is derived from an EMBL/GenBank/DDBJ whole genome shotgun (WGS) entry which is preliminary data.</text>
</comment>
<feature type="transmembrane region" description="Helical" evidence="7">
    <location>
        <begin position="89"/>
        <end position="107"/>
    </location>
</feature>
<feature type="transmembrane region" description="Helical" evidence="7">
    <location>
        <begin position="119"/>
        <end position="138"/>
    </location>
</feature>
<protein>
    <recommendedName>
        <fullName evidence="8">Major facilitator superfamily (MFS) profile domain-containing protein</fullName>
    </recommendedName>
</protein>
<proteinExistence type="predicted"/>
<evidence type="ECO:0000256" key="5">
    <source>
        <dbReference type="ARBA" id="ARBA00023136"/>
    </source>
</evidence>
<comment type="subcellular location">
    <subcellularLocation>
        <location evidence="1">Membrane</location>
        <topology evidence="1">Multi-pass membrane protein</topology>
    </subcellularLocation>
</comment>
<reference evidence="9 10" key="1">
    <citation type="submission" date="2023-01" db="EMBL/GenBank/DDBJ databases">
        <title>Analysis of 21 Apiospora genomes using comparative genomics revels a genus with tremendous synthesis potential of carbohydrate active enzymes and secondary metabolites.</title>
        <authorList>
            <person name="Sorensen T."/>
        </authorList>
    </citation>
    <scope>NUCLEOTIDE SEQUENCE [LARGE SCALE GENOMIC DNA]</scope>
    <source>
        <strain evidence="9 10">CBS 24483</strain>
    </source>
</reference>
<organism evidence="9 10">
    <name type="scientific">Apiospora aurea</name>
    <dbReference type="NCBI Taxonomy" id="335848"/>
    <lineage>
        <taxon>Eukaryota</taxon>
        <taxon>Fungi</taxon>
        <taxon>Dikarya</taxon>
        <taxon>Ascomycota</taxon>
        <taxon>Pezizomycotina</taxon>
        <taxon>Sordariomycetes</taxon>
        <taxon>Xylariomycetidae</taxon>
        <taxon>Amphisphaeriales</taxon>
        <taxon>Apiosporaceae</taxon>
        <taxon>Apiospora</taxon>
    </lineage>
</organism>
<dbReference type="EMBL" id="JAQQWE010000003">
    <property type="protein sequence ID" value="KAK7959326.1"/>
    <property type="molecule type" value="Genomic_DNA"/>
</dbReference>
<feature type="transmembrane region" description="Helical" evidence="7">
    <location>
        <begin position="179"/>
        <end position="200"/>
    </location>
</feature>
<feature type="transmembrane region" description="Helical" evidence="7">
    <location>
        <begin position="49"/>
        <end position="66"/>
    </location>
</feature>
<evidence type="ECO:0000256" key="4">
    <source>
        <dbReference type="ARBA" id="ARBA00022989"/>
    </source>
</evidence>
<keyword evidence="5 7" id="KW-0472">Membrane</keyword>
<keyword evidence="10" id="KW-1185">Reference proteome</keyword>
<evidence type="ECO:0000256" key="6">
    <source>
        <dbReference type="SAM" id="MobiDB-lite"/>
    </source>
</evidence>
<dbReference type="PANTHER" id="PTHR43791">
    <property type="entry name" value="PERMEASE-RELATED"/>
    <property type="match status" value="1"/>
</dbReference>
<dbReference type="Pfam" id="PF07690">
    <property type="entry name" value="MFS_1"/>
    <property type="match status" value="1"/>
</dbReference>
<evidence type="ECO:0000256" key="2">
    <source>
        <dbReference type="ARBA" id="ARBA00022448"/>
    </source>
</evidence>
<feature type="transmembrane region" description="Helical" evidence="7">
    <location>
        <begin position="379"/>
        <end position="399"/>
    </location>
</feature>
<evidence type="ECO:0000259" key="8">
    <source>
        <dbReference type="PROSITE" id="PS50850"/>
    </source>
</evidence>
<dbReference type="Proteomes" id="UP001391051">
    <property type="component" value="Unassembled WGS sequence"/>
</dbReference>
<sequence>MDNKHLDKASGEHEEFVESGTMKDPKSQHEYAEAYVPDTEEERKLVRKIDLYILPTMWLMYLLSYMDRTNIGNAKIAGMDKDLELTSDRYSIVLIVFFIGYVLWEVPSNMILARTKPSIFLPAIMFLWGCATIGMAFIESYHALIGLRVIVGLLESGFAPGMLLLLSSWYKPDEQARRFGVYISAAILSGAFGGLIAGSITKGLDGAHRLAGWRWLFIVEGVATAGWSIIASFILMDFPANTKRLSEPERELAIRRLMADPSRFDGGEDRPKLSHFQALKVALTDWKVWLFVVGYMAVVGSSTLSYFYPTLVAGLGYDTVNAQYMTIPIYVVAFVVTIVVVVFMDKYPRWRGLVLGCCMGVACLCAIITCAVYDFKARYALLVIMASGLWASNGLSLAYASSTFTTMTAEVRGISLAFVNAMGNLAQIYGSYLFPSKDSPKYLMGFGVISGLCFTGVVAYLALFVLLKRPTARR</sequence>
<feature type="transmembrane region" description="Helical" evidence="7">
    <location>
        <begin position="212"/>
        <end position="236"/>
    </location>
</feature>
<dbReference type="InterPro" id="IPR011701">
    <property type="entry name" value="MFS"/>
</dbReference>
<evidence type="ECO:0000256" key="3">
    <source>
        <dbReference type="ARBA" id="ARBA00022692"/>
    </source>
</evidence>
<dbReference type="InterPro" id="IPR020846">
    <property type="entry name" value="MFS_dom"/>
</dbReference>
<feature type="transmembrane region" description="Helical" evidence="7">
    <location>
        <begin position="144"/>
        <end position="167"/>
    </location>
</feature>
<dbReference type="InterPro" id="IPR036259">
    <property type="entry name" value="MFS_trans_sf"/>
</dbReference>
<dbReference type="PANTHER" id="PTHR43791:SF38">
    <property type="entry name" value="MAJOR FACILITATOR SUPERFAMILY (MFS) PROFILE DOMAIN-CONTAINING PROTEIN"/>
    <property type="match status" value="1"/>
</dbReference>
<accession>A0ABR1QLV6</accession>
<feature type="transmembrane region" description="Helical" evidence="7">
    <location>
        <begin position="327"/>
        <end position="345"/>
    </location>
</feature>
<dbReference type="GeneID" id="92073464"/>
<feature type="region of interest" description="Disordered" evidence="6">
    <location>
        <begin position="1"/>
        <end position="31"/>
    </location>
</feature>
<gene>
    <name evidence="9" type="ORF">PG986_004180</name>
</gene>
<keyword evidence="3 7" id="KW-0812">Transmembrane</keyword>